<organism evidence="2 3">
    <name type="scientific">Salinomyces thailandicus</name>
    <dbReference type="NCBI Taxonomy" id="706561"/>
    <lineage>
        <taxon>Eukaryota</taxon>
        <taxon>Fungi</taxon>
        <taxon>Dikarya</taxon>
        <taxon>Ascomycota</taxon>
        <taxon>Pezizomycotina</taxon>
        <taxon>Dothideomycetes</taxon>
        <taxon>Dothideomycetidae</taxon>
        <taxon>Mycosphaerellales</taxon>
        <taxon>Teratosphaeriaceae</taxon>
        <taxon>Salinomyces</taxon>
    </lineage>
</organism>
<dbReference type="Pfam" id="PF24864">
    <property type="entry name" value="DUF7730"/>
    <property type="match status" value="1"/>
</dbReference>
<feature type="domain" description="DUF7730" evidence="1">
    <location>
        <begin position="137"/>
        <end position="226"/>
    </location>
</feature>
<reference evidence="2 3" key="1">
    <citation type="submission" date="2017-03" db="EMBL/GenBank/DDBJ databases">
        <title>Genomes of endolithic fungi from Antarctica.</title>
        <authorList>
            <person name="Coleine C."/>
            <person name="Masonjones S."/>
            <person name="Stajich J.E."/>
        </authorList>
    </citation>
    <scope>NUCLEOTIDE SEQUENCE [LARGE SCALE GENOMIC DNA]</scope>
    <source>
        <strain evidence="2 3">CCFEE 6315</strain>
    </source>
</reference>
<dbReference type="InterPro" id="IPR038883">
    <property type="entry name" value="AN11006-like"/>
</dbReference>
<sequence>MEYVSTSTYPDRLATFSGYWDDQEATARQLAAIGHVYDRPPLEAIEEGSRCSSCSNFVRRGLSARALEGDTGSYGESFEIFQFHRPHCIRLQVRIPLEPQATFGGLYGGFRMQEMRSRWERKIQPQIAQTSRFHVGQTSSLFSLPTELRLQIYSMILPSLDHVTEIVPINRDSSRVVTRTGQEKTGPRDLTKSNLLRTCRAIHNEALDILYTNRTYRFANAKTLYLFLRAIGRAGRDLLGQIDVYCGSREDAITFALLSTCPKLRAMTIRLPRPKLIFPRSPIWLVDGVACLLFLSGLEDVRFGDCGSNFPHYLNDPKDDAALIRRELTRPKWSPGNIRWVDGYLDL</sequence>
<dbReference type="PANTHER" id="PTHR42085">
    <property type="entry name" value="F-BOX DOMAIN-CONTAINING PROTEIN"/>
    <property type="match status" value="1"/>
</dbReference>
<dbReference type="OrthoDB" id="2951834at2759"/>
<dbReference type="AlphaFoldDB" id="A0A4U0U868"/>
<dbReference type="PANTHER" id="PTHR42085:SF1">
    <property type="entry name" value="F-BOX DOMAIN-CONTAINING PROTEIN"/>
    <property type="match status" value="1"/>
</dbReference>
<evidence type="ECO:0000313" key="2">
    <source>
        <dbReference type="EMBL" id="TKA31348.1"/>
    </source>
</evidence>
<comment type="caution">
    <text evidence="2">The sequence shown here is derived from an EMBL/GenBank/DDBJ whole genome shotgun (WGS) entry which is preliminary data.</text>
</comment>
<accession>A0A4U0U868</accession>
<gene>
    <name evidence="2" type="ORF">B0A50_02193</name>
</gene>
<dbReference type="InterPro" id="IPR056632">
    <property type="entry name" value="DUF7730"/>
</dbReference>
<evidence type="ECO:0000313" key="3">
    <source>
        <dbReference type="Proteomes" id="UP000308549"/>
    </source>
</evidence>
<dbReference type="EMBL" id="NAJL01000008">
    <property type="protein sequence ID" value="TKA31348.1"/>
    <property type="molecule type" value="Genomic_DNA"/>
</dbReference>
<dbReference type="Proteomes" id="UP000308549">
    <property type="component" value="Unassembled WGS sequence"/>
</dbReference>
<proteinExistence type="predicted"/>
<evidence type="ECO:0000259" key="1">
    <source>
        <dbReference type="Pfam" id="PF24864"/>
    </source>
</evidence>
<keyword evidence="3" id="KW-1185">Reference proteome</keyword>
<protein>
    <recommendedName>
        <fullName evidence="1">DUF7730 domain-containing protein</fullName>
    </recommendedName>
</protein>
<name>A0A4U0U868_9PEZI</name>